<reference evidence="1 2" key="1">
    <citation type="submission" date="2013-09" db="EMBL/GenBank/DDBJ databases">
        <authorList>
            <person name="Zeng Z."/>
            <person name="Chen C."/>
        </authorList>
    </citation>
    <scope>NUCLEOTIDE SEQUENCE [LARGE SCALE GENOMIC DNA]</scope>
    <source>
        <strain evidence="1 2">WB 3.3-2</strain>
    </source>
</reference>
<name>A0A0A2M2T7_9FLAO</name>
<proteinExistence type="predicted"/>
<protein>
    <submittedName>
        <fullName evidence="1">Uncharacterized protein</fullName>
    </submittedName>
</protein>
<evidence type="ECO:0000313" key="1">
    <source>
        <dbReference type="EMBL" id="KGO85931.1"/>
    </source>
</evidence>
<comment type="caution">
    <text evidence="1">The sequence shown here is derived from an EMBL/GenBank/DDBJ whole genome shotgun (WGS) entry which is preliminary data.</text>
</comment>
<dbReference type="EMBL" id="JRLX01000015">
    <property type="protein sequence ID" value="KGO85931.1"/>
    <property type="molecule type" value="Genomic_DNA"/>
</dbReference>
<accession>A0A0A2M2T7</accession>
<gene>
    <name evidence="1" type="ORF">Q765_13955</name>
</gene>
<organism evidence="1 2">
    <name type="scientific">Flavobacterium rivuli WB 3.3-2 = DSM 21788</name>
    <dbReference type="NCBI Taxonomy" id="1121895"/>
    <lineage>
        <taxon>Bacteria</taxon>
        <taxon>Pseudomonadati</taxon>
        <taxon>Bacteroidota</taxon>
        <taxon>Flavobacteriia</taxon>
        <taxon>Flavobacteriales</taxon>
        <taxon>Flavobacteriaceae</taxon>
        <taxon>Flavobacterium</taxon>
    </lineage>
</organism>
<sequence length="139" mass="16006">MVYKLRKLFKINDMDAYMVTFVDEKELGLTPAQIDENNCIRKTVVEKMTGREFILADFNWEGNYKPLNSLSYLKGPYHCSSVVEIRLNLDILAFADRDAIYERCLAAVTLGEVVLKRLEQHLDATSNTYQNIISFDMVA</sequence>
<keyword evidence="2" id="KW-1185">Reference proteome</keyword>
<evidence type="ECO:0000313" key="2">
    <source>
        <dbReference type="Proteomes" id="UP000030152"/>
    </source>
</evidence>
<dbReference type="Proteomes" id="UP000030152">
    <property type="component" value="Unassembled WGS sequence"/>
</dbReference>
<dbReference type="STRING" id="1121895.GCA_000378485_03194"/>
<dbReference type="AlphaFoldDB" id="A0A0A2M2T7"/>